<proteinExistence type="predicted"/>
<gene>
    <name evidence="2" type="ORF">EKL98_09090</name>
</gene>
<feature type="transmembrane region" description="Helical" evidence="1">
    <location>
        <begin position="46"/>
        <end position="65"/>
    </location>
</feature>
<protein>
    <submittedName>
        <fullName evidence="2">Uncharacterized protein</fullName>
    </submittedName>
</protein>
<dbReference type="Proteomes" id="UP000280825">
    <property type="component" value="Unassembled WGS sequence"/>
</dbReference>
<keyword evidence="3" id="KW-1185">Reference proteome</keyword>
<evidence type="ECO:0000256" key="1">
    <source>
        <dbReference type="SAM" id="Phobius"/>
    </source>
</evidence>
<keyword evidence="1" id="KW-1133">Transmembrane helix</keyword>
<feature type="transmembrane region" description="Helical" evidence="1">
    <location>
        <begin position="6"/>
        <end position="25"/>
    </location>
</feature>
<sequence length="90" mass="9984">MNKNDLVWGILVGFLTTLVGCYLFITFFTDFQFIIGIQIIKAQGNLGKIITLGSILTLIAFGILLKMNKEMMARGVVLAIILMTVLTLFI</sequence>
<reference evidence="2 3" key="1">
    <citation type="submission" date="2018-12" db="EMBL/GenBank/DDBJ databases">
        <title>Flavobacterium sp. nov., isolated from glacier ice.</title>
        <authorList>
            <person name="Liu Q."/>
            <person name="Xin Y.-H."/>
        </authorList>
    </citation>
    <scope>NUCLEOTIDE SEQUENCE [LARGE SCALE GENOMIC DNA]</scope>
    <source>
        <strain evidence="2 3">RB1N8</strain>
    </source>
</reference>
<dbReference type="PROSITE" id="PS51257">
    <property type="entry name" value="PROKAR_LIPOPROTEIN"/>
    <property type="match status" value="1"/>
</dbReference>
<evidence type="ECO:0000313" key="2">
    <source>
        <dbReference type="EMBL" id="RTZ04333.1"/>
    </source>
</evidence>
<accession>A0A432CLV4</accession>
<organism evidence="2 3">
    <name type="scientific">Flavobacterium bomense</name>
    <dbReference type="NCBI Taxonomy" id="2497483"/>
    <lineage>
        <taxon>Bacteria</taxon>
        <taxon>Pseudomonadati</taxon>
        <taxon>Bacteroidota</taxon>
        <taxon>Flavobacteriia</taxon>
        <taxon>Flavobacteriales</taxon>
        <taxon>Flavobacteriaceae</taxon>
        <taxon>Flavobacterium</taxon>
    </lineage>
</organism>
<comment type="caution">
    <text evidence="2">The sequence shown here is derived from an EMBL/GenBank/DDBJ whole genome shotgun (WGS) entry which is preliminary data.</text>
</comment>
<keyword evidence="1" id="KW-0472">Membrane</keyword>
<feature type="transmembrane region" description="Helical" evidence="1">
    <location>
        <begin position="71"/>
        <end position="89"/>
    </location>
</feature>
<dbReference type="AlphaFoldDB" id="A0A432CLV4"/>
<dbReference type="RefSeq" id="WP_126453152.1">
    <property type="nucleotide sequence ID" value="NZ_RYDJ01000009.1"/>
</dbReference>
<dbReference type="EMBL" id="RYDJ01000009">
    <property type="protein sequence ID" value="RTZ04333.1"/>
    <property type="molecule type" value="Genomic_DNA"/>
</dbReference>
<evidence type="ECO:0000313" key="3">
    <source>
        <dbReference type="Proteomes" id="UP000280825"/>
    </source>
</evidence>
<keyword evidence="1" id="KW-0812">Transmembrane</keyword>
<name>A0A432CLV4_9FLAO</name>